<feature type="signal peptide" evidence="1">
    <location>
        <begin position="1"/>
        <end position="24"/>
    </location>
</feature>
<accession>A0ABT1YZX3</accession>
<dbReference type="Proteomes" id="UP001165396">
    <property type="component" value="Unassembled WGS sequence"/>
</dbReference>
<dbReference type="RefSeq" id="WP_258294140.1">
    <property type="nucleotide sequence ID" value="NZ_JANKJG010000004.1"/>
</dbReference>
<protein>
    <submittedName>
        <fullName evidence="2">Uncharacterized protein</fullName>
    </submittedName>
</protein>
<proteinExistence type="predicted"/>
<reference evidence="2" key="1">
    <citation type="submission" date="2022-07" db="EMBL/GenBank/DDBJ databases">
        <title>Pseudosulfitobacter sp. strain AP-MA-4, whole genome sequence.</title>
        <authorList>
            <person name="Jiang Y."/>
        </authorList>
    </citation>
    <scope>NUCLEOTIDE SEQUENCE</scope>
    <source>
        <strain evidence="2">AP-MA-4</strain>
    </source>
</reference>
<gene>
    <name evidence="2" type="ORF">NTA49_07825</name>
</gene>
<feature type="chain" id="PRO_5046781266" evidence="1">
    <location>
        <begin position="25"/>
        <end position="117"/>
    </location>
</feature>
<evidence type="ECO:0000313" key="2">
    <source>
        <dbReference type="EMBL" id="MCR8826442.1"/>
    </source>
</evidence>
<organism evidence="2 3">
    <name type="scientific">Pseudosulfitobacter koreensis</name>
    <dbReference type="NCBI Taxonomy" id="2968472"/>
    <lineage>
        <taxon>Bacteria</taxon>
        <taxon>Pseudomonadati</taxon>
        <taxon>Pseudomonadota</taxon>
        <taxon>Alphaproteobacteria</taxon>
        <taxon>Rhodobacterales</taxon>
        <taxon>Roseobacteraceae</taxon>
        <taxon>Pseudosulfitobacter</taxon>
    </lineage>
</organism>
<comment type="caution">
    <text evidence="2">The sequence shown here is derived from an EMBL/GenBank/DDBJ whole genome shotgun (WGS) entry which is preliminary data.</text>
</comment>
<sequence>MKKLLAAAVLFMASVFGLATGALAGETLLLLEDKDDLPPPYKQWWYATPSDHSMYDQAHEVFIRGDGKHGDFFGILRVDCLKAERSEWLATGGWLSAEAVPARAITKLRLQVCNGGG</sequence>
<evidence type="ECO:0000256" key="1">
    <source>
        <dbReference type="SAM" id="SignalP"/>
    </source>
</evidence>
<name>A0ABT1YZX3_9RHOB</name>
<dbReference type="EMBL" id="JANKJG010000004">
    <property type="protein sequence ID" value="MCR8826442.1"/>
    <property type="molecule type" value="Genomic_DNA"/>
</dbReference>
<keyword evidence="3" id="KW-1185">Reference proteome</keyword>
<keyword evidence="1" id="KW-0732">Signal</keyword>
<evidence type="ECO:0000313" key="3">
    <source>
        <dbReference type="Proteomes" id="UP001165396"/>
    </source>
</evidence>